<dbReference type="PANTHER" id="PTHR34125">
    <property type="entry name" value="OS01G0762900 PROTEIN"/>
    <property type="match status" value="1"/>
</dbReference>
<evidence type="ECO:0000313" key="2">
    <source>
        <dbReference type="EMBL" id="KAL3740917.1"/>
    </source>
</evidence>
<dbReference type="Proteomes" id="UP001634007">
    <property type="component" value="Unassembled WGS sequence"/>
</dbReference>
<evidence type="ECO:0000256" key="1">
    <source>
        <dbReference type="SAM" id="Phobius"/>
    </source>
</evidence>
<comment type="caution">
    <text evidence="2">The sequence shown here is derived from an EMBL/GenBank/DDBJ whole genome shotgun (WGS) entry which is preliminary data.</text>
</comment>
<feature type="transmembrane region" description="Helical" evidence="1">
    <location>
        <begin position="12"/>
        <end position="31"/>
    </location>
</feature>
<keyword evidence="3" id="KW-1185">Reference proteome</keyword>
<feature type="transmembrane region" description="Helical" evidence="1">
    <location>
        <begin position="37"/>
        <end position="61"/>
    </location>
</feature>
<protein>
    <submittedName>
        <fullName evidence="2">Uncharacterized protein</fullName>
    </submittedName>
</protein>
<reference evidence="2 3" key="1">
    <citation type="submission" date="2024-11" db="EMBL/GenBank/DDBJ databases">
        <title>Chromosome-level genome assembly of Eucalyptus globulus Labill. provides insights into its genome evolution.</title>
        <authorList>
            <person name="Li X."/>
        </authorList>
    </citation>
    <scope>NUCLEOTIDE SEQUENCE [LARGE SCALE GENOMIC DNA]</scope>
    <source>
        <strain evidence="2">CL2024</strain>
        <tissue evidence="2">Fresh tender leaves</tissue>
    </source>
</reference>
<proteinExistence type="predicted"/>
<dbReference type="EMBL" id="JBJKBG010000005">
    <property type="protein sequence ID" value="KAL3740917.1"/>
    <property type="molecule type" value="Genomic_DNA"/>
</dbReference>
<evidence type="ECO:0000313" key="3">
    <source>
        <dbReference type="Proteomes" id="UP001634007"/>
    </source>
</evidence>
<gene>
    <name evidence="2" type="ORF">ACJRO7_022096</name>
</gene>
<sequence length="89" mass="9516">MDIPAQILQYKNQIGMAVVGVLAISLMVYAAPRLVSILAYFWPLFASTAVFLVTVFAFGGISKLSTEGHSREAGEGIVDYVAGQSGYID</sequence>
<keyword evidence="1" id="KW-1133">Transmembrane helix</keyword>
<organism evidence="2 3">
    <name type="scientific">Eucalyptus globulus</name>
    <name type="common">Tasmanian blue gum</name>
    <dbReference type="NCBI Taxonomy" id="34317"/>
    <lineage>
        <taxon>Eukaryota</taxon>
        <taxon>Viridiplantae</taxon>
        <taxon>Streptophyta</taxon>
        <taxon>Embryophyta</taxon>
        <taxon>Tracheophyta</taxon>
        <taxon>Spermatophyta</taxon>
        <taxon>Magnoliopsida</taxon>
        <taxon>eudicotyledons</taxon>
        <taxon>Gunneridae</taxon>
        <taxon>Pentapetalae</taxon>
        <taxon>rosids</taxon>
        <taxon>malvids</taxon>
        <taxon>Myrtales</taxon>
        <taxon>Myrtaceae</taxon>
        <taxon>Myrtoideae</taxon>
        <taxon>Eucalypteae</taxon>
        <taxon>Eucalyptus</taxon>
    </lineage>
</organism>
<keyword evidence="1" id="KW-0472">Membrane</keyword>
<dbReference type="PANTHER" id="PTHR34125:SF7">
    <property type="entry name" value="TRANSMEMBRANE PROTEIN"/>
    <property type="match status" value="1"/>
</dbReference>
<name>A0ABD3KTK3_EUCGL</name>
<accession>A0ABD3KTK3</accession>
<dbReference type="AlphaFoldDB" id="A0ABD3KTK3"/>
<keyword evidence="1" id="KW-0812">Transmembrane</keyword>